<evidence type="ECO:0000313" key="2">
    <source>
        <dbReference type="Proteomes" id="UP000468687"/>
    </source>
</evidence>
<dbReference type="Proteomes" id="UP000468687">
    <property type="component" value="Unassembled WGS sequence"/>
</dbReference>
<keyword evidence="2" id="KW-1185">Reference proteome</keyword>
<dbReference type="RefSeq" id="WP_163774805.1">
    <property type="nucleotide sequence ID" value="NZ_JAAGXA010000028.1"/>
</dbReference>
<name>A0A6P0HPQ9_9ACTN</name>
<accession>A0A6P0HPQ9</accession>
<dbReference type="AlphaFoldDB" id="A0A6P0HPQ9"/>
<sequence>MGRRGDVIDLVEWRARREECGAAASEGEALGRFLVSERFAEGWECLADELDAPGP</sequence>
<gene>
    <name evidence="1" type="ORF">G3T38_20730</name>
</gene>
<dbReference type="EMBL" id="JAAGXA010000028">
    <property type="protein sequence ID" value="NEN80682.1"/>
    <property type="molecule type" value="Genomic_DNA"/>
</dbReference>
<proteinExistence type="predicted"/>
<protein>
    <submittedName>
        <fullName evidence="1">Uncharacterized protein</fullName>
    </submittedName>
</protein>
<reference evidence="1 2" key="1">
    <citation type="journal article" date="2014" name="Int. J. Syst. Evol. Microbiol.">
        <title>Nocardioides zeae sp. nov., isolated from the stem of Zea mays.</title>
        <authorList>
            <person name="Glaeser S.P."/>
            <person name="McInroy J.A."/>
            <person name="Busse H.J."/>
            <person name="Kampfer P."/>
        </authorList>
    </citation>
    <scope>NUCLEOTIDE SEQUENCE [LARGE SCALE GENOMIC DNA]</scope>
    <source>
        <strain evidence="1 2">JCM 30728</strain>
    </source>
</reference>
<organism evidence="1 2">
    <name type="scientific">Nocardioides zeae</name>
    <dbReference type="NCBI Taxonomy" id="1457234"/>
    <lineage>
        <taxon>Bacteria</taxon>
        <taxon>Bacillati</taxon>
        <taxon>Actinomycetota</taxon>
        <taxon>Actinomycetes</taxon>
        <taxon>Propionibacteriales</taxon>
        <taxon>Nocardioidaceae</taxon>
        <taxon>Nocardioides</taxon>
    </lineage>
</organism>
<evidence type="ECO:0000313" key="1">
    <source>
        <dbReference type="EMBL" id="NEN80682.1"/>
    </source>
</evidence>
<comment type="caution">
    <text evidence="1">The sequence shown here is derived from an EMBL/GenBank/DDBJ whole genome shotgun (WGS) entry which is preliminary data.</text>
</comment>